<gene>
    <name evidence="1" type="ORF">HOV93_12540</name>
</gene>
<keyword evidence="2" id="KW-1185">Reference proteome</keyword>
<dbReference type="PANTHER" id="PTHR35446:SF3">
    <property type="entry name" value="CMD DOMAIN-CONTAINING PROTEIN"/>
    <property type="match status" value="1"/>
</dbReference>
<reference evidence="1 2" key="1">
    <citation type="submission" date="2020-05" db="EMBL/GenBank/DDBJ databases">
        <title>Bremerella alba sp. nov., a novel planctomycete isolated from the surface of the macroalga Fucus spiralis.</title>
        <authorList>
            <person name="Godinho O."/>
            <person name="Botelho R."/>
            <person name="Albuquerque L."/>
            <person name="Wiegand S."/>
            <person name="Da Costa M.S."/>
            <person name="Lobo-Da-Cunha A."/>
            <person name="Jogler C."/>
            <person name="Lage O.M."/>
        </authorList>
    </citation>
    <scope>NUCLEOTIDE SEQUENCE [LARGE SCALE GENOMIC DNA]</scope>
    <source>
        <strain evidence="1 2">FF15</strain>
    </source>
</reference>
<evidence type="ECO:0000313" key="1">
    <source>
        <dbReference type="EMBL" id="MBA2114098.1"/>
    </source>
</evidence>
<dbReference type="SUPFAM" id="SSF69118">
    <property type="entry name" value="AhpD-like"/>
    <property type="match status" value="1"/>
</dbReference>
<dbReference type="Gene3D" id="1.20.1290.10">
    <property type="entry name" value="AhpD-like"/>
    <property type="match status" value="1"/>
</dbReference>
<dbReference type="PANTHER" id="PTHR35446">
    <property type="entry name" value="SI:CH211-175M2.5"/>
    <property type="match status" value="1"/>
</dbReference>
<evidence type="ECO:0008006" key="3">
    <source>
        <dbReference type="Google" id="ProtNLM"/>
    </source>
</evidence>
<evidence type="ECO:0000313" key="2">
    <source>
        <dbReference type="Proteomes" id="UP000551616"/>
    </source>
</evidence>
<comment type="caution">
    <text evidence="1">The sequence shown here is derived from an EMBL/GenBank/DDBJ whole genome shotgun (WGS) entry which is preliminary data.</text>
</comment>
<dbReference type="RefSeq" id="WP_207395585.1">
    <property type="nucleotide sequence ID" value="NZ_JABRWO010000003.1"/>
</dbReference>
<dbReference type="Proteomes" id="UP000551616">
    <property type="component" value="Unassembled WGS sequence"/>
</dbReference>
<dbReference type="InterPro" id="IPR029032">
    <property type="entry name" value="AhpD-like"/>
</dbReference>
<name>A0A7V9A6A8_9BACT</name>
<organism evidence="1 2">
    <name type="scientific">Bremerella alba</name>
    <dbReference type="NCBI Taxonomy" id="980252"/>
    <lineage>
        <taxon>Bacteria</taxon>
        <taxon>Pseudomonadati</taxon>
        <taxon>Planctomycetota</taxon>
        <taxon>Planctomycetia</taxon>
        <taxon>Pirellulales</taxon>
        <taxon>Pirellulaceae</taxon>
        <taxon>Bremerella</taxon>
    </lineage>
</organism>
<protein>
    <recommendedName>
        <fullName evidence="3">Peroxidase</fullName>
    </recommendedName>
</protein>
<accession>A0A7V9A6A8</accession>
<proteinExistence type="predicted"/>
<sequence length="194" mass="20308">MQRLNSVNPEVAEGRTKELLDTVEQAFGVIPNTAKVMANSPAVLDSFLAFSTAMGGANIGEKLHNQVKLNTSETNSCDYCTSILSAVAPSAGLSAADILSGRTGKSEDHRIKAALAFANDVLESRGKVSDQQLDSVRKAGFGDAEIVEIVASVVLGCFTNFLNNVADTELDVPQAEPVEACSTSNCGTEACSVH</sequence>
<dbReference type="AlphaFoldDB" id="A0A7V9A6A8"/>
<dbReference type="EMBL" id="JABRWO010000003">
    <property type="protein sequence ID" value="MBA2114098.1"/>
    <property type="molecule type" value="Genomic_DNA"/>
</dbReference>